<dbReference type="EMBL" id="FO203512">
    <property type="protein sequence ID" value="CCK75642.1"/>
    <property type="molecule type" value="Genomic_DNA"/>
</dbReference>
<keyword evidence="7 8" id="KW-0275">Fatty acid biosynthesis</keyword>
<evidence type="ECO:0000256" key="7">
    <source>
        <dbReference type="ARBA" id="ARBA00023160"/>
    </source>
</evidence>
<dbReference type="GO" id="GO:0006633">
    <property type="term" value="P:fatty acid biosynthetic process"/>
    <property type="evidence" value="ECO:0007669"/>
    <property type="project" value="UniProtKB-UniRule"/>
</dbReference>
<evidence type="ECO:0000256" key="3">
    <source>
        <dbReference type="ARBA" id="ARBA00022723"/>
    </source>
</evidence>
<keyword evidence="5 8" id="KW-0460">Magnesium</keyword>
<dbReference type="Gene3D" id="3.90.470.20">
    <property type="entry name" value="4'-phosphopantetheinyl transferase domain"/>
    <property type="match status" value="1"/>
</dbReference>
<evidence type="ECO:0000256" key="1">
    <source>
        <dbReference type="ARBA" id="ARBA00022516"/>
    </source>
</evidence>
<dbReference type="STRING" id="698738.OLEAN_C14660"/>
<dbReference type="HOGENOM" id="CLU_089696_3_1_6"/>
<dbReference type="NCBIfam" id="TIGR00556">
    <property type="entry name" value="pantethn_trn"/>
    <property type="match status" value="1"/>
</dbReference>
<dbReference type="NCBIfam" id="TIGR00516">
    <property type="entry name" value="acpS"/>
    <property type="match status" value="1"/>
</dbReference>
<dbReference type="GO" id="GO:0005737">
    <property type="term" value="C:cytoplasm"/>
    <property type="evidence" value="ECO:0007669"/>
    <property type="project" value="UniProtKB-SubCell"/>
</dbReference>
<dbReference type="SUPFAM" id="SSF56214">
    <property type="entry name" value="4'-phosphopantetheinyl transferase"/>
    <property type="match status" value="1"/>
</dbReference>
<evidence type="ECO:0000259" key="9">
    <source>
        <dbReference type="Pfam" id="PF01648"/>
    </source>
</evidence>
<comment type="similarity">
    <text evidence="8">Belongs to the P-Pant transferase superfamily. AcpS family.</text>
</comment>
<dbReference type="OrthoDB" id="517356at2"/>
<dbReference type="HAMAP" id="MF_00101">
    <property type="entry name" value="AcpS"/>
    <property type="match status" value="1"/>
</dbReference>
<evidence type="ECO:0000256" key="2">
    <source>
        <dbReference type="ARBA" id="ARBA00022679"/>
    </source>
</evidence>
<keyword evidence="6 8" id="KW-0443">Lipid metabolism</keyword>
<keyword evidence="8" id="KW-0963">Cytoplasm</keyword>
<dbReference type="AlphaFoldDB" id="R4YLP6"/>
<protein>
    <recommendedName>
        <fullName evidence="8">Holo-[acyl-carrier-protein] synthase</fullName>
        <shortName evidence="8">Holo-ACP synthase</shortName>
        <ecNumber evidence="8">2.7.8.7</ecNumber>
    </recommendedName>
    <alternativeName>
        <fullName evidence="8">4'-phosphopantetheinyl transferase AcpS</fullName>
    </alternativeName>
</protein>
<dbReference type="Proteomes" id="UP000032749">
    <property type="component" value="Chromosome"/>
</dbReference>
<dbReference type="InterPro" id="IPR002582">
    <property type="entry name" value="ACPS"/>
</dbReference>
<feature type="binding site" evidence="8">
    <location>
        <position position="8"/>
    </location>
    <ligand>
        <name>Mg(2+)</name>
        <dbReference type="ChEBI" id="CHEBI:18420"/>
    </ligand>
</feature>
<sequence length="124" mass="13422">MPKGIGTDLLNQRRIAHIMEKQGERFAHRILTPQELLLWAEKAYSVNFVAKRFAAKEAISKALGTGMAQGIGFQQMNIDTDDLGKPVVELSGAALIRANALGGQQVLLSLSDEGEMILAFAVLS</sequence>
<dbReference type="InterPro" id="IPR004568">
    <property type="entry name" value="Ppantetheine-prot_Trfase_dom"/>
</dbReference>
<comment type="cofactor">
    <cofactor evidence="8">
        <name>Mg(2+)</name>
        <dbReference type="ChEBI" id="CHEBI:18420"/>
    </cofactor>
</comment>
<proteinExistence type="inferred from homology"/>
<evidence type="ECO:0000256" key="6">
    <source>
        <dbReference type="ARBA" id="ARBA00023098"/>
    </source>
</evidence>
<dbReference type="EC" id="2.7.8.7" evidence="8"/>
<dbReference type="InterPro" id="IPR008278">
    <property type="entry name" value="4-PPantetheinyl_Trfase_dom"/>
</dbReference>
<evidence type="ECO:0000313" key="10">
    <source>
        <dbReference type="EMBL" id="CCK75642.1"/>
    </source>
</evidence>
<dbReference type="PATRIC" id="fig|698738.3.peg.1516"/>
<dbReference type="GO" id="GO:0000287">
    <property type="term" value="F:magnesium ion binding"/>
    <property type="evidence" value="ECO:0007669"/>
    <property type="project" value="UniProtKB-UniRule"/>
</dbReference>
<gene>
    <name evidence="8 10" type="primary">acpS</name>
    <name evidence="10" type="ORF">OLEAN_C14660</name>
</gene>
<comment type="catalytic activity">
    <reaction evidence="8">
        <text>apo-[ACP] + CoA = holo-[ACP] + adenosine 3',5'-bisphosphate + H(+)</text>
        <dbReference type="Rhea" id="RHEA:12068"/>
        <dbReference type="Rhea" id="RHEA-COMP:9685"/>
        <dbReference type="Rhea" id="RHEA-COMP:9690"/>
        <dbReference type="ChEBI" id="CHEBI:15378"/>
        <dbReference type="ChEBI" id="CHEBI:29999"/>
        <dbReference type="ChEBI" id="CHEBI:57287"/>
        <dbReference type="ChEBI" id="CHEBI:58343"/>
        <dbReference type="ChEBI" id="CHEBI:64479"/>
        <dbReference type="EC" id="2.7.8.7"/>
    </reaction>
</comment>
<keyword evidence="2 8" id="KW-0808">Transferase</keyword>
<evidence type="ECO:0000313" key="11">
    <source>
        <dbReference type="Proteomes" id="UP000032749"/>
    </source>
</evidence>
<accession>R4YLP6</accession>
<dbReference type="KEGG" id="oai:OLEAN_C14660"/>
<dbReference type="InterPro" id="IPR037143">
    <property type="entry name" value="4-PPantetheinyl_Trfase_dom_sf"/>
</dbReference>
<keyword evidence="11" id="KW-1185">Reference proteome</keyword>
<evidence type="ECO:0000256" key="5">
    <source>
        <dbReference type="ARBA" id="ARBA00022842"/>
    </source>
</evidence>
<comment type="function">
    <text evidence="8">Transfers the 4'-phosphopantetheine moiety from coenzyme A to a Ser of acyl-carrier-protein.</text>
</comment>
<feature type="domain" description="4'-phosphopantetheinyl transferase" evidence="9">
    <location>
        <begin position="4"/>
        <end position="93"/>
    </location>
</feature>
<keyword evidence="1 8" id="KW-0444">Lipid biosynthesis</keyword>
<evidence type="ECO:0000256" key="8">
    <source>
        <dbReference type="HAMAP-Rule" id="MF_00101"/>
    </source>
</evidence>
<keyword evidence="3 8" id="KW-0479">Metal-binding</keyword>
<dbReference type="Pfam" id="PF01648">
    <property type="entry name" value="ACPS"/>
    <property type="match status" value="1"/>
</dbReference>
<name>R4YLP6_OLEAN</name>
<feature type="binding site" evidence="8">
    <location>
        <position position="57"/>
    </location>
    <ligand>
        <name>Mg(2+)</name>
        <dbReference type="ChEBI" id="CHEBI:18420"/>
    </ligand>
</feature>
<comment type="subcellular location">
    <subcellularLocation>
        <location evidence="8">Cytoplasm</location>
    </subcellularLocation>
</comment>
<evidence type="ECO:0000256" key="4">
    <source>
        <dbReference type="ARBA" id="ARBA00022832"/>
    </source>
</evidence>
<keyword evidence="4 8" id="KW-0276">Fatty acid metabolism</keyword>
<reference evidence="10 11" key="1">
    <citation type="journal article" date="2013" name="Nat. Commun.">
        <title>Genome sequence and functional genomic analysis of the oil-degrading bacterium Oleispira antarctica.</title>
        <authorList>
            <person name="Kube M."/>
            <person name="Chernikova T.N."/>
            <person name="Al-Ramahi Y."/>
            <person name="Beloqui A."/>
            <person name="Lopez-Cortez N."/>
            <person name="Guazzaroni M.E."/>
            <person name="Heipieper H.J."/>
            <person name="Klages S."/>
            <person name="Kotsyurbenko O.R."/>
            <person name="Langer I."/>
            <person name="Nechitaylo T.Y."/>
            <person name="Lunsdorf H."/>
            <person name="Fernandez M."/>
            <person name="Juarez S."/>
            <person name="Ciordia S."/>
            <person name="Singer A."/>
            <person name="Kagan O."/>
            <person name="Egorova O."/>
            <person name="Petit P.A."/>
            <person name="Stogios P."/>
            <person name="Kim Y."/>
            <person name="Tchigvintsev A."/>
            <person name="Flick R."/>
            <person name="Denaro R."/>
            <person name="Genovese M."/>
            <person name="Albar J.P."/>
            <person name="Reva O.N."/>
            <person name="Martinez-Gomariz M."/>
            <person name="Tran H."/>
            <person name="Ferrer M."/>
            <person name="Savchenko A."/>
            <person name="Yakunin A.F."/>
            <person name="Yakimov M.M."/>
            <person name="Golyshina O.V."/>
            <person name="Reinhardt R."/>
            <person name="Golyshin P.N."/>
        </authorList>
    </citation>
    <scope>NUCLEOTIDE SEQUENCE [LARGE SCALE GENOMIC DNA]</scope>
</reference>
<dbReference type="GO" id="GO:0008897">
    <property type="term" value="F:holo-[acyl-carrier-protein] synthase activity"/>
    <property type="evidence" value="ECO:0007669"/>
    <property type="project" value="UniProtKB-UniRule"/>
</dbReference>
<organism evidence="10 11">
    <name type="scientific">Oleispira antarctica RB-8</name>
    <dbReference type="NCBI Taxonomy" id="698738"/>
    <lineage>
        <taxon>Bacteria</taxon>
        <taxon>Pseudomonadati</taxon>
        <taxon>Pseudomonadota</taxon>
        <taxon>Gammaproteobacteria</taxon>
        <taxon>Oceanospirillales</taxon>
        <taxon>Oceanospirillaceae</taxon>
        <taxon>Oleispira</taxon>
    </lineage>
</organism>